<dbReference type="Proteomes" id="UP001596150">
    <property type="component" value="Unassembled WGS sequence"/>
</dbReference>
<proteinExistence type="inferred from homology"/>
<comment type="subcellular location">
    <subcellularLocation>
        <location evidence="1">Periplasm</location>
    </subcellularLocation>
</comment>
<dbReference type="PIRSF" id="PIRSF002741">
    <property type="entry name" value="MppA"/>
    <property type="match status" value="1"/>
</dbReference>
<gene>
    <name evidence="5" type="ORF">ACFPP9_14130</name>
</gene>
<evidence type="ECO:0000313" key="6">
    <source>
        <dbReference type="Proteomes" id="UP001596150"/>
    </source>
</evidence>
<dbReference type="InterPro" id="IPR000914">
    <property type="entry name" value="SBP_5_dom"/>
</dbReference>
<comment type="caution">
    <text evidence="5">The sequence shown here is derived from an EMBL/GenBank/DDBJ whole genome shotgun (WGS) entry which is preliminary data.</text>
</comment>
<dbReference type="Pfam" id="PF00496">
    <property type="entry name" value="SBP_bac_5"/>
    <property type="match status" value="1"/>
</dbReference>
<keyword evidence="6" id="KW-1185">Reference proteome</keyword>
<evidence type="ECO:0000313" key="5">
    <source>
        <dbReference type="EMBL" id="MFC5516919.1"/>
    </source>
</evidence>
<organism evidence="5 6">
    <name type="scientific">Kaistia terrae</name>
    <dbReference type="NCBI Taxonomy" id="537017"/>
    <lineage>
        <taxon>Bacteria</taxon>
        <taxon>Pseudomonadati</taxon>
        <taxon>Pseudomonadota</taxon>
        <taxon>Alphaproteobacteria</taxon>
        <taxon>Hyphomicrobiales</taxon>
        <taxon>Kaistiaceae</taxon>
        <taxon>Kaistia</taxon>
    </lineage>
</organism>
<dbReference type="PANTHER" id="PTHR30290">
    <property type="entry name" value="PERIPLASMIC BINDING COMPONENT OF ABC TRANSPORTER"/>
    <property type="match status" value="1"/>
</dbReference>
<dbReference type="PANTHER" id="PTHR30290:SF64">
    <property type="entry name" value="ABC TRANSPORTER PERIPLASMIC BINDING PROTEIN"/>
    <property type="match status" value="1"/>
</dbReference>
<comment type="similarity">
    <text evidence="2">Belongs to the bacterial solute-binding protein 5 family.</text>
</comment>
<dbReference type="InterPro" id="IPR006311">
    <property type="entry name" value="TAT_signal"/>
</dbReference>
<evidence type="ECO:0000256" key="2">
    <source>
        <dbReference type="ARBA" id="ARBA00005695"/>
    </source>
</evidence>
<accession>A0ABW0PXY6</accession>
<evidence type="ECO:0000256" key="3">
    <source>
        <dbReference type="ARBA" id="ARBA00022729"/>
    </source>
</evidence>
<dbReference type="SUPFAM" id="SSF53850">
    <property type="entry name" value="Periplasmic binding protein-like II"/>
    <property type="match status" value="1"/>
</dbReference>
<dbReference type="Gene3D" id="3.10.105.10">
    <property type="entry name" value="Dipeptide-binding Protein, Domain 3"/>
    <property type="match status" value="1"/>
</dbReference>
<evidence type="ECO:0000259" key="4">
    <source>
        <dbReference type="Pfam" id="PF00496"/>
    </source>
</evidence>
<reference evidence="6" key="1">
    <citation type="journal article" date="2019" name="Int. J. Syst. Evol. Microbiol.">
        <title>The Global Catalogue of Microorganisms (GCM) 10K type strain sequencing project: providing services to taxonomists for standard genome sequencing and annotation.</title>
        <authorList>
            <consortium name="The Broad Institute Genomics Platform"/>
            <consortium name="The Broad Institute Genome Sequencing Center for Infectious Disease"/>
            <person name="Wu L."/>
            <person name="Ma J."/>
        </authorList>
    </citation>
    <scope>NUCLEOTIDE SEQUENCE [LARGE SCALE GENOMIC DNA]</scope>
    <source>
        <strain evidence="6">KACC 12633</strain>
    </source>
</reference>
<dbReference type="EMBL" id="JBHSML010000004">
    <property type="protein sequence ID" value="MFC5516919.1"/>
    <property type="molecule type" value="Genomic_DNA"/>
</dbReference>
<feature type="domain" description="Solute-binding protein family 5" evidence="4">
    <location>
        <begin position="132"/>
        <end position="528"/>
    </location>
</feature>
<evidence type="ECO:0000256" key="1">
    <source>
        <dbReference type="ARBA" id="ARBA00004418"/>
    </source>
</evidence>
<dbReference type="InterPro" id="IPR039424">
    <property type="entry name" value="SBP_5"/>
</dbReference>
<name>A0ABW0PXY6_9HYPH</name>
<dbReference type="InterPro" id="IPR030678">
    <property type="entry name" value="Peptide/Ni-bd"/>
</dbReference>
<sequence>MSKRALNDPHRASGLTRRALLAGAAAGATAPWIGLSAPISASAAEATGAHGLSIFGDLKYPSDFKHFDYLNADAPKGGSFIFSAPSWYYNQNAYTFNTLNGFTFRGDAPPRIELCFDTLMAAATDEPGSAYGLIAESVTVSEDRNIYAFRLRDGVTFNDGSALTADDVVFSFQTLKEKGHPDISQSIREMVSVTAEGPRDVKIVFSGKQNRKVPLIVASTLPIFSRAYYAGRDFEASTMDPPLGSGPYRVGKVSPGRSIEYQRVADYWGRDLPVAVGAYNFDRIRVEFYQDDEVQFQAFAKGEITFREEVSSKTWATGYDFPAVRDGRVQKPSFPAERRPDMYGWFFNLRRAKFADPRTRQAIGMALDFPWTNKNLFFGLYVRSTSFFEKSDFAATGLPSPAELALLEPFRNQLPAEAFGLAVMPPEADGSGRDRKLLRQASTLLTEAGWQRKGNDLVNASGETLALEFLIQSQAFERVLSPLIANLKAIGVKASMRMVDAAQYQSRKNDFDFDIMAHRIMFDATPIDGIEQIFGSASADVPSGSNLAGLKHPVVDALVARAANVRDRAELETLMRGLDRVLRSLHIWFPAWLSTAHRVAVWDMFGWPDTKPDFGFSPESTWWQDNARAAAIGKAG</sequence>
<dbReference type="CDD" id="cd08497">
    <property type="entry name" value="MbnE-like"/>
    <property type="match status" value="1"/>
</dbReference>
<keyword evidence="3" id="KW-0732">Signal</keyword>
<dbReference type="PROSITE" id="PS51318">
    <property type="entry name" value="TAT"/>
    <property type="match status" value="1"/>
</dbReference>
<dbReference type="Gene3D" id="3.40.190.10">
    <property type="entry name" value="Periplasmic binding protein-like II"/>
    <property type="match status" value="1"/>
</dbReference>
<protein>
    <submittedName>
        <fullName evidence="5">Extracellular solute-binding protein</fullName>
    </submittedName>
</protein>
<dbReference type="RefSeq" id="WP_266345480.1">
    <property type="nucleotide sequence ID" value="NZ_JAPKNH010000008.1"/>
</dbReference>